<feature type="binding site" evidence="13">
    <location>
        <position position="339"/>
    </location>
    <ligand>
        <name>Zn(2+)</name>
        <dbReference type="ChEBI" id="CHEBI:29105"/>
        <note>catalytic</note>
    </ligand>
</feature>
<dbReference type="Pfam" id="PF00587">
    <property type="entry name" value="tRNA-synt_2b"/>
    <property type="match status" value="1"/>
</dbReference>
<dbReference type="Pfam" id="PF03129">
    <property type="entry name" value="HGTP_anticodon"/>
    <property type="match status" value="1"/>
</dbReference>
<dbReference type="PANTHER" id="PTHR11451">
    <property type="entry name" value="THREONINE-TRNA LIGASE"/>
    <property type="match status" value="1"/>
</dbReference>
<dbReference type="SUPFAM" id="SSF55681">
    <property type="entry name" value="Class II aaRS and biotin synthetases"/>
    <property type="match status" value="1"/>
</dbReference>
<keyword evidence="2 13" id="KW-0963">Cytoplasm</keyword>
<dbReference type="Gene3D" id="3.30.54.20">
    <property type="match status" value="1"/>
</dbReference>
<dbReference type="RefSeq" id="WP_094390801.1">
    <property type="nucleotide sequence ID" value="NZ_JADYTN010000014.1"/>
</dbReference>
<dbReference type="InterPro" id="IPR006195">
    <property type="entry name" value="aa-tRNA-synth_II"/>
</dbReference>
<accession>A0ABS9CFT2</accession>
<dbReference type="GO" id="GO:0004829">
    <property type="term" value="F:threonine-tRNA ligase activity"/>
    <property type="evidence" value="ECO:0007669"/>
    <property type="project" value="UniProtKB-EC"/>
</dbReference>
<keyword evidence="11 13" id="KW-0030">Aminoacyl-tRNA synthetase</keyword>
<reference evidence="16 17" key="1">
    <citation type="submission" date="2020-12" db="EMBL/GenBank/DDBJ databases">
        <title>Whole genome sequences of gut porcine anaerobes.</title>
        <authorList>
            <person name="Kubasova T."/>
            <person name="Jahodarova E."/>
            <person name="Rychlik I."/>
        </authorList>
    </citation>
    <scope>NUCLEOTIDE SEQUENCE [LARGE SCALE GENOMIC DNA]</scope>
    <source>
        <strain evidence="16 17">An925</strain>
    </source>
</reference>
<dbReference type="Gene3D" id="3.30.980.10">
    <property type="entry name" value="Threonyl-trna Synthetase, Chain A, domain 2"/>
    <property type="match status" value="1"/>
</dbReference>
<keyword evidence="5 13" id="KW-0479">Metal-binding</keyword>
<evidence type="ECO:0000256" key="4">
    <source>
        <dbReference type="ARBA" id="ARBA00022598"/>
    </source>
</evidence>
<dbReference type="InterPro" id="IPR002320">
    <property type="entry name" value="Thr-tRNA-ligase_IIa"/>
</dbReference>
<dbReference type="CDD" id="cd00771">
    <property type="entry name" value="ThrRS_core"/>
    <property type="match status" value="1"/>
</dbReference>
<comment type="subcellular location">
    <subcellularLocation>
        <location evidence="13">Cytoplasm</location>
    </subcellularLocation>
</comment>
<dbReference type="InterPro" id="IPR033728">
    <property type="entry name" value="ThrRS_core"/>
</dbReference>
<dbReference type="Proteomes" id="UP001200470">
    <property type="component" value="Unassembled WGS sequence"/>
</dbReference>
<comment type="similarity">
    <text evidence="1 13">Belongs to the class-II aminoacyl-tRNA synthetase family.</text>
</comment>
<evidence type="ECO:0000256" key="2">
    <source>
        <dbReference type="ARBA" id="ARBA00022490"/>
    </source>
</evidence>
<evidence type="ECO:0000256" key="11">
    <source>
        <dbReference type="ARBA" id="ARBA00023146"/>
    </source>
</evidence>
<comment type="caution">
    <text evidence="16">The sequence shown here is derived from an EMBL/GenBank/DDBJ whole genome shotgun (WGS) entry which is preliminary data.</text>
</comment>
<dbReference type="SMART" id="SM00863">
    <property type="entry name" value="tRNA_SAD"/>
    <property type="match status" value="1"/>
</dbReference>
<comment type="caution">
    <text evidence="13">Lacks conserved residue(s) required for the propagation of feature annotation.</text>
</comment>
<evidence type="ECO:0000256" key="13">
    <source>
        <dbReference type="HAMAP-Rule" id="MF_00184"/>
    </source>
</evidence>
<comment type="cofactor">
    <cofactor evidence="13">
        <name>Zn(2+)</name>
        <dbReference type="ChEBI" id="CHEBI:29105"/>
    </cofactor>
    <text evidence="13">Binds 1 zinc ion per subunit.</text>
</comment>
<dbReference type="SUPFAM" id="SSF52954">
    <property type="entry name" value="Class II aaRS ABD-related"/>
    <property type="match status" value="1"/>
</dbReference>
<evidence type="ECO:0000256" key="3">
    <source>
        <dbReference type="ARBA" id="ARBA00022555"/>
    </source>
</evidence>
<keyword evidence="10 13" id="KW-0648">Protein biosynthesis</keyword>
<dbReference type="Gene3D" id="3.40.50.800">
    <property type="entry name" value="Anticodon-binding domain"/>
    <property type="match status" value="1"/>
</dbReference>
<feature type="binding site" evidence="13">
    <location>
        <position position="519"/>
    </location>
    <ligand>
        <name>Zn(2+)</name>
        <dbReference type="ChEBI" id="CHEBI:29105"/>
        <note>catalytic</note>
    </ligand>
</feature>
<dbReference type="Gene3D" id="3.30.930.10">
    <property type="entry name" value="Bira Bifunctional Protein, Domain 2"/>
    <property type="match status" value="1"/>
</dbReference>
<dbReference type="InterPro" id="IPR012947">
    <property type="entry name" value="tRNA_SAD"/>
</dbReference>
<dbReference type="PRINTS" id="PR01047">
    <property type="entry name" value="TRNASYNTHTHR"/>
</dbReference>
<keyword evidence="9 13" id="KW-0694">RNA-binding</keyword>
<protein>
    <recommendedName>
        <fullName evidence="13">Threonine--tRNA ligase</fullName>
        <ecNumber evidence="13">6.1.1.3</ecNumber>
    </recommendedName>
    <alternativeName>
        <fullName evidence="13">Threonyl-tRNA synthetase</fullName>
        <shortName evidence="13">ThrRS</shortName>
    </alternativeName>
</protein>
<evidence type="ECO:0000259" key="15">
    <source>
        <dbReference type="PROSITE" id="PS51880"/>
    </source>
</evidence>
<evidence type="ECO:0000256" key="10">
    <source>
        <dbReference type="ARBA" id="ARBA00022917"/>
    </source>
</evidence>
<dbReference type="Pfam" id="PF07973">
    <property type="entry name" value="tRNA_SAD"/>
    <property type="match status" value="1"/>
</dbReference>
<evidence type="ECO:0000256" key="9">
    <source>
        <dbReference type="ARBA" id="ARBA00022884"/>
    </source>
</evidence>
<evidence type="ECO:0000313" key="17">
    <source>
        <dbReference type="Proteomes" id="UP001200470"/>
    </source>
</evidence>
<evidence type="ECO:0000256" key="1">
    <source>
        <dbReference type="ARBA" id="ARBA00008226"/>
    </source>
</evidence>
<evidence type="ECO:0000256" key="8">
    <source>
        <dbReference type="ARBA" id="ARBA00022840"/>
    </source>
</evidence>
<dbReference type="CDD" id="cd01667">
    <property type="entry name" value="TGS_ThrRS"/>
    <property type="match status" value="1"/>
</dbReference>
<keyword evidence="8 13" id="KW-0067">ATP-binding</keyword>
<dbReference type="EMBL" id="JADYTN010000014">
    <property type="protein sequence ID" value="MCF2563933.1"/>
    <property type="molecule type" value="Genomic_DNA"/>
</dbReference>
<dbReference type="PROSITE" id="PS51880">
    <property type="entry name" value="TGS"/>
    <property type="match status" value="1"/>
</dbReference>
<evidence type="ECO:0000259" key="14">
    <source>
        <dbReference type="PROSITE" id="PS50862"/>
    </source>
</evidence>
<comment type="subunit">
    <text evidence="13">Homodimer.</text>
</comment>
<dbReference type="Pfam" id="PF02824">
    <property type="entry name" value="TGS"/>
    <property type="match status" value="1"/>
</dbReference>
<dbReference type="InterPro" id="IPR004095">
    <property type="entry name" value="TGS"/>
</dbReference>
<keyword evidence="3 13" id="KW-0820">tRNA-binding</keyword>
<dbReference type="SUPFAM" id="SSF55186">
    <property type="entry name" value="ThrRS/AlaRS common domain"/>
    <property type="match status" value="1"/>
</dbReference>
<feature type="binding site" evidence="13">
    <location>
        <position position="390"/>
    </location>
    <ligand>
        <name>Zn(2+)</name>
        <dbReference type="ChEBI" id="CHEBI:29105"/>
        <note>catalytic</note>
    </ligand>
</feature>
<organism evidence="16 17">
    <name type="scientific">Xylanibacter brevis</name>
    <dbReference type="NCBI Taxonomy" id="83231"/>
    <lineage>
        <taxon>Bacteria</taxon>
        <taxon>Pseudomonadati</taxon>
        <taxon>Bacteroidota</taxon>
        <taxon>Bacteroidia</taxon>
        <taxon>Bacteroidales</taxon>
        <taxon>Prevotellaceae</taxon>
        <taxon>Xylanibacter</taxon>
    </lineage>
</organism>
<feature type="domain" description="TGS" evidence="15">
    <location>
        <begin position="1"/>
        <end position="61"/>
    </location>
</feature>
<feature type="domain" description="Aminoacyl-transfer RNA synthetases class-II family profile" evidence="14">
    <location>
        <begin position="244"/>
        <end position="554"/>
    </location>
</feature>
<proteinExistence type="inferred from homology"/>
<evidence type="ECO:0000256" key="12">
    <source>
        <dbReference type="ARBA" id="ARBA00049515"/>
    </source>
</evidence>
<evidence type="ECO:0000313" key="16">
    <source>
        <dbReference type="EMBL" id="MCF2563933.1"/>
    </source>
</evidence>
<keyword evidence="6 13" id="KW-0547">Nucleotide-binding</keyword>
<evidence type="ECO:0000256" key="5">
    <source>
        <dbReference type="ARBA" id="ARBA00022723"/>
    </source>
</evidence>
<dbReference type="InterPro" id="IPR002314">
    <property type="entry name" value="aa-tRNA-synt_IIb"/>
</dbReference>
<keyword evidence="4 13" id="KW-0436">Ligase</keyword>
<dbReference type="NCBIfam" id="TIGR00418">
    <property type="entry name" value="thrS"/>
    <property type="match status" value="1"/>
</dbReference>
<gene>
    <name evidence="13 16" type="primary">thrS</name>
    <name evidence="16" type="ORF">I6E12_07385</name>
</gene>
<keyword evidence="7 13" id="KW-0862">Zinc</keyword>
<sequence length="647" mass="74023">MINITFPDGSVRSYEQGVTGLQIAESISPALARSVLACGVNGETVELNRPIMEDAQVELYKWDDEQGKHTFWHTSAHLLAEALQELYPGIQFGFGPAVENGFFYDVLLKDGESIKESDFPKIEAKMKELASKKEPVVRKEVAKADALKEFAAAGQTYKCEHIEQDLEDGTITTYTQGAFTDLCRGPHLMNTGEIKAIKLTNVAGAFWRGDATRHQMQRLYGVSFPKKKMLDEYLVMLEEAKKRDHRKIGKEMELFMFSENVGKGLPIWLPKGTELRLLLQEHLRKVQKRFGYKEVITPHIGSKNLYVTSGHYAHYGKDSFQPIHTPEEDEEYMLKPMNCPHHCEIFAWKPRSYRDLPLRIAEFGTVYRYEQSGELHGLTRVRSFTQDDAHIFCRPDQVKQEFLNVMDIIGIVLKAFGFNFEAQISLRDPNDHEKYVGTDEDWALAEKAIVEACEEKGLHAKVEYGEAAFYGPKLDFMIKDAIGRRWQLGTIQVDYNLPKRFKLEYTDEDNQKKTPVMVHRAPFGSLERFTAVLIEHTSGHFPLWLTPDQVAILPLSEKYNDYAKEVAKMMQDGGVRPTIDLRNEKLGRKIRDNELKRIPYMVIVGEKEQADRTVAVRPQGGGEQKVMTIEDFIAHINAEVDEMTKDF</sequence>
<dbReference type="InterPro" id="IPR045864">
    <property type="entry name" value="aa-tRNA-synth_II/BPL/LPL"/>
</dbReference>
<dbReference type="InterPro" id="IPR036621">
    <property type="entry name" value="Anticodon-bd_dom_sf"/>
</dbReference>
<dbReference type="CDD" id="cd00860">
    <property type="entry name" value="ThrRS_anticodon"/>
    <property type="match status" value="1"/>
</dbReference>
<dbReference type="HAMAP" id="MF_00184">
    <property type="entry name" value="Thr_tRNA_synth"/>
    <property type="match status" value="1"/>
</dbReference>
<evidence type="ECO:0000256" key="6">
    <source>
        <dbReference type="ARBA" id="ARBA00022741"/>
    </source>
</evidence>
<dbReference type="SUPFAM" id="SSF81271">
    <property type="entry name" value="TGS-like"/>
    <property type="match status" value="1"/>
</dbReference>
<evidence type="ECO:0000256" key="7">
    <source>
        <dbReference type="ARBA" id="ARBA00022833"/>
    </source>
</evidence>
<comment type="catalytic activity">
    <reaction evidence="12 13">
        <text>tRNA(Thr) + L-threonine + ATP = L-threonyl-tRNA(Thr) + AMP + diphosphate + H(+)</text>
        <dbReference type="Rhea" id="RHEA:24624"/>
        <dbReference type="Rhea" id="RHEA-COMP:9670"/>
        <dbReference type="Rhea" id="RHEA-COMP:9704"/>
        <dbReference type="ChEBI" id="CHEBI:15378"/>
        <dbReference type="ChEBI" id="CHEBI:30616"/>
        <dbReference type="ChEBI" id="CHEBI:33019"/>
        <dbReference type="ChEBI" id="CHEBI:57926"/>
        <dbReference type="ChEBI" id="CHEBI:78442"/>
        <dbReference type="ChEBI" id="CHEBI:78534"/>
        <dbReference type="ChEBI" id="CHEBI:456215"/>
        <dbReference type="EC" id="6.1.1.3"/>
    </reaction>
</comment>
<dbReference type="InterPro" id="IPR012675">
    <property type="entry name" value="Beta-grasp_dom_sf"/>
</dbReference>
<dbReference type="Gene3D" id="3.10.20.30">
    <property type="match status" value="1"/>
</dbReference>
<dbReference type="InterPro" id="IPR004154">
    <property type="entry name" value="Anticodon-bd"/>
</dbReference>
<dbReference type="InterPro" id="IPR018163">
    <property type="entry name" value="Thr/Ala-tRNA-synth_IIc_edit"/>
</dbReference>
<dbReference type="InterPro" id="IPR047246">
    <property type="entry name" value="ThrRS_anticodon"/>
</dbReference>
<dbReference type="InterPro" id="IPR012676">
    <property type="entry name" value="TGS-like"/>
</dbReference>
<keyword evidence="17" id="KW-1185">Reference proteome</keyword>
<dbReference type="EC" id="6.1.1.3" evidence="13"/>
<dbReference type="PANTHER" id="PTHR11451:SF44">
    <property type="entry name" value="THREONINE--TRNA LIGASE, CHLOROPLASTIC_MITOCHONDRIAL 2"/>
    <property type="match status" value="1"/>
</dbReference>
<name>A0ABS9CFT2_9BACT</name>
<dbReference type="PROSITE" id="PS50862">
    <property type="entry name" value="AA_TRNA_LIGASE_II"/>
    <property type="match status" value="1"/>
</dbReference>